<accession>B0DAF3</accession>
<dbReference type="Proteomes" id="UP000001194">
    <property type="component" value="Unassembled WGS sequence"/>
</dbReference>
<gene>
    <name evidence="2" type="ORF">LACBIDRAFT_297280</name>
</gene>
<proteinExistence type="predicted"/>
<sequence>MLCRRVLRGARPLFKKSFSTAAPYPFRILRAFPFAYDSDDAIRYLAPYAAVLCKSKFFNSAIARFLPSLGFEPILPKRITPVYFPAWIVDAELKATVNHQSNERTGVVQFENTYLPGSDFPVLSAVSLWPHILRILDPVPFTEELLHQNGTEVTCIPFNVSPFTVLDAAKSLSYSASTVNEDIRFSPSSVKFNMAAAYPVLIPLYLAQYEYQADGVTHTHTLFTEAYGSMGNVMAEQIDRDSAEGQYQESITDLGGFMGTPRTHGIVQTFGPISECVNVPSVSLSPPRDIAKALENWFEKTLFSPGNLTQLATLTEEKLGVVTDDDLRIRELTKEERAPVVGWLELSSELMMVNRIREAIARSRNAKMIQLSLTEAPKLVRDADKTLEKQIESLASKRQEATPSWWTQWEESTAAKEDR</sequence>
<dbReference type="AlphaFoldDB" id="B0DAF3"/>
<evidence type="ECO:0000313" key="3">
    <source>
        <dbReference type="Proteomes" id="UP000001194"/>
    </source>
</evidence>
<feature type="compositionally biased region" description="Polar residues" evidence="1">
    <location>
        <begin position="401"/>
        <end position="411"/>
    </location>
</feature>
<dbReference type="EMBL" id="DS547101">
    <property type="protein sequence ID" value="EDR08741.1"/>
    <property type="molecule type" value="Genomic_DNA"/>
</dbReference>
<protein>
    <submittedName>
        <fullName evidence="2">Predicted protein</fullName>
    </submittedName>
</protein>
<dbReference type="OrthoDB" id="2349883at2759"/>
<organism evidence="3">
    <name type="scientific">Laccaria bicolor (strain S238N-H82 / ATCC MYA-4686)</name>
    <name type="common">Bicoloured deceiver</name>
    <name type="synonym">Laccaria laccata var. bicolor</name>
    <dbReference type="NCBI Taxonomy" id="486041"/>
    <lineage>
        <taxon>Eukaryota</taxon>
        <taxon>Fungi</taxon>
        <taxon>Dikarya</taxon>
        <taxon>Basidiomycota</taxon>
        <taxon>Agaricomycotina</taxon>
        <taxon>Agaricomycetes</taxon>
        <taxon>Agaricomycetidae</taxon>
        <taxon>Agaricales</taxon>
        <taxon>Agaricineae</taxon>
        <taxon>Hydnangiaceae</taxon>
        <taxon>Laccaria</taxon>
    </lineage>
</organism>
<evidence type="ECO:0000256" key="1">
    <source>
        <dbReference type="SAM" id="MobiDB-lite"/>
    </source>
</evidence>
<dbReference type="InParanoid" id="B0DAF3"/>
<reference evidence="2 3" key="1">
    <citation type="journal article" date="2008" name="Nature">
        <title>The genome of Laccaria bicolor provides insights into mycorrhizal symbiosis.</title>
        <authorList>
            <person name="Martin F."/>
            <person name="Aerts A."/>
            <person name="Ahren D."/>
            <person name="Brun A."/>
            <person name="Danchin E.G.J."/>
            <person name="Duchaussoy F."/>
            <person name="Gibon J."/>
            <person name="Kohler A."/>
            <person name="Lindquist E."/>
            <person name="Pereda V."/>
            <person name="Salamov A."/>
            <person name="Shapiro H.J."/>
            <person name="Wuyts J."/>
            <person name="Blaudez D."/>
            <person name="Buee M."/>
            <person name="Brokstein P."/>
            <person name="Canbaeck B."/>
            <person name="Cohen D."/>
            <person name="Courty P.E."/>
            <person name="Coutinho P.M."/>
            <person name="Delaruelle C."/>
            <person name="Detter J.C."/>
            <person name="Deveau A."/>
            <person name="DiFazio S."/>
            <person name="Duplessis S."/>
            <person name="Fraissinet-Tachet L."/>
            <person name="Lucic E."/>
            <person name="Frey-Klett P."/>
            <person name="Fourrey C."/>
            <person name="Feussner I."/>
            <person name="Gay G."/>
            <person name="Grimwood J."/>
            <person name="Hoegger P.J."/>
            <person name="Jain P."/>
            <person name="Kilaru S."/>
            <person name="Labbe J."/>
            <person name="Lin Y.C."/>
            <person name="Legue V."/>
            <person name="Le Tacon F."/>
            <person name="Marmeisse R."/>
            <person name="Melayah D."/>
            <person name="Montanini B."/>
            <person name="Muratet M."/>
            <person name="Nehls U."/>
            <person name="Niculita-Hirzel H."/>
            <person name="Oudot-Le Secq M.P."/>
            <person name="Peter M."/>
            <person name="Quesneville H."/>
            <person name="Rajashekar B."/>
            <person name="Reich M."/>
            <person name="Rouhier N."/>
            <person name="Schmutz J."/>
            <person name="Yin T."/>
            <person name="Chalot M."/>
            <person name="Henrissat B."/>
            <person name="Kuees U."/>
            <person name="Lucas S."/>
            <person name="Van de Peer Y."/>
            <person name="Podila G.K."/>
            <person name="Polle A."/>
            <person name="Pukkila P.J."/>
            <person name="Richardson P.M."/>
            <person name="Rouze P."/>
            <person name="Sanders I.R."/>
            <person name="Stajich J.E."/>
            <person name="Tunlid A."/>
            <person name="Tuskan G."/>
            <person name="Grigoriev I.V."/>
        </authorList>
    </citation>
    <scope>NUCLEOTIDE SEQUENCE [LARGE SCALE GENOMIC DNA]</scope>
    <source>
        <strain evidence="3">S238N-H82 / ATCC MYA-4686</strain>
    </source>
</reference>
<evidence type="ECO:0000313" key="2">
    <source>
        <dbReference type="EMBL" id="EDR08741.1"/>
    </source>
</evidence>
<keyword evidence="3" id="KW-1185">Reference proteome</keyword>
<dbReference type="KEGG" id="lbc:LACBIDRAFT_297280"/>
<dbReference type="RefSeq" id="XP_001880966.1">
    <property type="nucleotide sequence ID" value="XM_001880931.1"/>
</dbReference>
<dbReference type="GeneID" id="6076207"/>
<feature type="region of interest" description="Disordered" evidence="1">
    <location>
        <begin position="394"/>
        <end position="419"/>
    </location>
</feature>
<dbReference type="HOGENOM" id="CLU_655626_0_0_1"/>
<name>B0DAF3_LACBS</name>